<evidence type="ECO:0000256" key="13">
    <source>
        <dbReference type="PIRSR" id="PIRSR005096-2"/>
    </source>
</evidence>
<dbReference type="InterPro" id="IPR014718">
    <property type="entry name" value="GH-type_carb-bd"/>
</dbReference>
<keyword evidence="16" id="KW-1185">Reference proteome</keyword>
<dbReference type="Proteomes" id="UP000316778">
    <property type="component" value="Unassembled WGS sequence"/>
</dbReference>
<feature type="active site" description="Proton acceptor" evidence="12">
    <location>
        <position position="319"/>
    </location>
</feature>
<dbReference type="CDD" id="cd09019">
    <property type="entry name" value="galactose_mutarotase_like"/>
    <property type="match status" value="1"/>
</dbReference>
<name>A0A562T6P1_CHIJA</name>
<comment type="pathway">
    <text evidence="3 11">Carbohydrate metabolism; hexose metabolism.</text>
</comment>
<accession>A0A562T6P1</accession>
<feature type="active site" description="Proton donor" evidence="12">
    <location>
        <position position="185"/>
    </location>
</feature>
<dbReference type="PANTHER" id="PTHR10091:SF0">
    <property type="entry name" value="GALACTOSE MUTAROTASE"/>
    <property type="match status" value="1"/>
</dbReference>
<dbReference type="UniPathway" id="UPA00242"/>
<evidence type="ECO:0000256" key="5">
    <source>
        <dbReference type="ARBA" id="ARBA00011245"/>
    </source>
</evidence>
<dbReference type="GO" id="GO:0033499">
    <property type="term" value="P:galactose catabolic process via UDP-galactose, Leloir pathway"/>
    <property type="evidence" value="ECO:0007669"/>
    <property type="project" value="TreeGrafter"/>
</dbReference>
<dbReference type="RefSeq" id="WP_244620414.1">
    <property type="nucleotide sequence ID" value="NZ_BAAAFY010000001.1"/>
</dbReference>
<evidence type="ECO:0000256" key="10">
    <source>
        <dbReference type="ARBA" id="ARBA00023277"/>
    </source>
</evidence>
<dbReference type="EMBL" id="VLLG01000003">
    <property type="protein sequence ID" value="TWI89023.1"/>
    <property type="molecule type" value="Genomic_DNA"/>
</dbReference>
<evidence type="ECO:0000256" key="11">
    <source>
        <dbReference type="PIRNR" id="PIRNR005096"/>
    </source>
</evidence>
<dbReference type="InterPro" id="IPR011013">
    <property type="entry name" value="Gal_mutarotase_sf_dom"/>
</dbReference>
<evidence type="ECO:0000313" key="15">
    <source>
        <dbReference type="EMBL" id="TWI89023.1"/>
    </source>
</evidence>
<comment type="subunit">
    <text evidence="5">Monomer.</text>
</comment>
<dbReference type="AlphaFoldDB" id="A0A562T6P1"/>
<keyword evidence="10 11" id="KW-0119">Carbohydrate metabolism</keyword>
<dbReference type="InterPro" id="IPR018052">
    <property type="entry name" value="Ald1_epimerase_CS"/>
</dbReference>
<evidence type="ECO:0000256" key="14">
    <source>
        <dbReference type="PIRSR" id="PIRSR005096-3"/>
    </source>
</evidence>
<evidence type="ECO:0000256" key="3">
    <source>
        <dbReference type="ARBA" id="ARBA00005028"/>
    </source>
</evidence>
<keyword evidence="8" id="KW-0106">Calcium</keyword>
<keyword evidence="9 11" id="KW-0413">Isomerase</keyword>
<feature type="binding site" evidence="14">
    <location>
        <begin position="185"/>
        <end position="187"/>
    </location>
    <ligand>
        <name>beta-D-galactose</name>
        <dbReference type="ChEBI" id="CHEBI:27667"/>
    </ligand>
</feature>
<organism evidence="15 16">
    <name type="scientific">Chitinophaga japonensis</name>
    <name type="common">Flexibacter japonensis</name>
    <dbReference type="NCBI Taxonomy" id="104662"/>
    <lineage>
        <taxon>Bacteria</taxon>
        <taxon>Pseudomonadati</taxon>
        <taxon>Bacteroidota</taxon>
        <taxon>Chitinophagia</taxon>
        <taxon>Chitinophagales</taxon>
        <taxon>Chitinophagaceae</taxon>
        <taxon>Chitinophaga</taxon>
    </lineage>
</organism>
<dbReference type="GO" id="GO:0030246">
    <property type="term" value="F:carbohydrate binding"/>
    <property type="evidence" value="ECO:0007669"/>
    <property type="project" value="InterPro"/>
</dbReference>
<reference evidence="15 16" key="1">
    <citation type="journal article" date="2013" name="Stand. Genomic Sci.">
        <title>Genomic Encyclopedia of Type Strains, Phase I: The one thousand microbial genomes (KMG-I) project.</title>
        <authorList>
            <person name="Kyrpides N.C."/>
            <person name="Woyke T."/>
            <person name="Eisen J.A."/>
            <person name="Garrity G."/>
            <person name="Lilburn T.G."/>
            <person name="Beck B.J."/>
            <person name="Whitman W.B."/>
            <person name="Hugenholtz P."/>
            <person name="Klenk H.P."/>
        </authorList>
    </citation>
    <scope>NUCLEOTIDE SEQUENCE [LARGE SCALE GENOMIC DNA]</scope>
    <source>
        <strain evidence="15 16">DSM 13484</strain>
    </source>
</reference>
<dbReference type="InterPro" id="IPR008183">
    <property type="entry name" value="Aldose_1/G6P_1-epimerase"/>
</dbReference>
<dbReference type="PROSITE" id="PS00545">
    <property type="entry name" value="ALDOSE_1_EPIMERASE"/>
    <property type="match status" value="1"/>
</dbReference>
<evidence type="ECO:0000256" key="1">
    <source>
        <dbReference type="ARBA" id="ARBA00001614"/>
    </source>
</evidence>
<dbReference type="Gene3D" id="2.70.98.10">
    <property type="match status" value="1"/>
</dbReference>
<dbReference type="GO" id="GO:0006006">
    <property type="term" value="P:glucose metabolic process"/>
    <property type="evidence" value="ECO:0007669"/>
    <property type="project" value="TreeGrafter"/>
</dbReference>
<dbReference type="EC" id="5.1.3.3" evidence="6 11"/>
<dbReference type="SUPFAM" id="SSF74650">
    <property type="entry name" value="Galactose mutarotase-like"/>
    <property type="match status" value="1"/>
</dbReference>
<dbReference type="Pfam" id="PF01263">
    <property type="entry name" value="Aldose_epim"/>
    <property type="match status" value="1"/>
</dbReference>
<feature type="binding site" evidence="13">
    <location>
        <position position="253"/>
    </location>
    <ligand>
        <name>beta-D-galactose</name>
        <dbReference type="ChEBI" id="CHEBI:27667"/>
    </ligand>
</feature>
<dbReference type="GO" id="GO:0004034">
    <property type="term" value="F:aldose 1-epimerase activity"/>
    <property type="evidence" value="ECO:0007669"/>
    <property type="project" value="UniProtKB-EC"/>
</dbReference>
<evidence type="ECO:0000256" key="4">
    <source>
        <dbReference type="ARBA" id="ARBA00006206"/>
    </source>
</evidence>
<comment type="catalytic activity">
    <reaction evidence="1 11">
        <text>alpha-D-glucose = beta-D-glucose</text>
        <dbReference type="Rhea" id="RHEA:10264"/>
        <dbReference type="ChEBI" id="CHEBI:15903"/>
        <dbReference type="ChEBI" id="CHEBI:17925"/>
        <dbReference type="EC" id="5.1.3.3"/>
    </reaction>
</comment>
<evidence type="ECO:0000256" key="7">
    <source>
        <dbReference type="ARBA" id="ARBA00014165"/>
    </source>
</evidence>
<feature type="binding site" evidence="14">
    <location>
        <begin position="84"/>
        <end position="85"/>
    </location>
    <ligand>
        <name>beta-D-galactose</name>
        <dbReference type="ChEBI" id="CHEBI:27667"/>
    </ligand>
</feature>
<protein>
    <recommendedName>
        <fullName evidence="7 11">Aldose 1-epimerase</fullName>
        <ecNumber evidence="6 11">5.1.3.3</ecNumber>
    </recommendedName>
</protein>
<comment type="caution">
    <text evidence="15">The sequence shown here is derived from an EMBL/GenBank/DDBJ whole genome shotgun (WGS) entry which is preliminary data.</text>
</comment>
<sequence length="355" mass="39701">MNTRQALSVASRPCGHLHGAPLHLVTLQNETISVHITNLGCAVMAIYTPDRHGRVKNIVAGLARPLDYAHNPWYLGSVVGRYANRIAAGRFMLDGQAVQLTVNNDHNHLHGGFAGFHTKVWTLVSLVREEAHTGVEFTCFSEDGEEGYPGNLEVKVRYLLNHRHQLVMEYRAVTDKRTPVSITNHSYFNLSGFEQAVVQDHLLHINAQHYTEKNERNLPTGRILPLKGTPADFTVPARLGDRLHLFPQDCGLDHNYVLRRHQPGAMVPAATLTDMDTGRRLRVFTDQHGMQVYTANFWDGSITGQQGRPYVQHGAIALETQAFPDSPNHAHFPGAILEPGEEYRTITVYEFGLNV</sequence>
<proteinExistence type="inferred from homology"/>
<evidence type="ECO:0000313" key="16">
    <source>
        <dbReference type="Proteomes" id="UP000316778"/>
    </source>
</evidence>
<dbReference type="InterPro" id="IPR015443">
    <property type="entry name" value="Aldose_1-epimerase"/>
</dbReference>
<evidence type="ECO:0000256" key="9">
    <source>
        <dbReference type="ARBA" id="ARBA00023235"/>
    </source>
</evidence>
<gene>
    <name evidence="15" type="ORF">LX66_3116</name>
</gene>
<dbReference type="InterPro" id="IPR047215">
    <property type="entry name" value="Galactose_mutarotase-like"/>
</dbReference>
<evidence type="ECO:0000256" key="12">
    <source>
        <dbReference type="PIRSR" id="PIRSR005096-1"/>
    </source>
</evidence>
<dbReference type="PANTHER" id="PTHR10091">
    <property type="entry name" value="ALDOSE-1-EPIMERASE"/>
    <property type="match status" value="1"/>
</dbReference>
<evidence type="ECO:0000256" key="6">
    <source>
        <dbReference type="ARBA" id="ARBA00013185"/>
    </source>
</evidence>
<evidence type="ECO:0000256" key="8">
    <source>
        <dbReference type="ARBA" id="ARBA00022837"/>
    </source>
</evidence>
<dbReference type="NCBIfam" id="NF008277">
    <property type="entry name" value="PRK11055.1"/>
    <property type="match status" value="1"/>
</dbReference>
<dbReference type="PIRSF" id="PIRSF005096">
    <property type="entry name" value="GALM"/>
    <property type="match status" value="1"/>
</dbReference>
<comment type="similarity">
    <text evidence="4 11">Belongs to the aldose epimerase family.</text>
</comment>
<evidence type="ECO:0000256" key="2">
    <source>
        <dbReference type="ARBA" id="ARBA00001913"/>
    </source>
</evidence>
<comment type="cofactor">
    <cofactor evidence="2">
        <name>Ca(2+)</name>
        <dbReference type="ChEBI" id="CHEBI:29108"/>
    </cofactor>
</comment>